<dbReference type="STRING" id="579748.TW81_07165"/>
<dbReference type="Gene3D" id="1.20.120.530">
    <property type="entry name" value="GntR ligand-binding domain-like"/>
    <property type="match status" value="1"/>
</dbReference>
<protein>
    <submittedName>
        <fullName evidence="5">XRE family transcriptional regulator</fullName>
    </submittedName>
</protein>
<keyword evidence="1" id="KW-0805">Transcription regulation</keyword>
<keyword evidence="2" id="KW-0238">DNA-binding</keyword>
<evidence type="ECO:0000259" key="4">
    <source>
        <dbReference type="PROSITE" id="PS50949"/>
    </source>
</evidence>
<comment type="caution">
    <text evidence="5">The sequence shown here is derived from an EMBL/GenBank/DDBJ whole genome shotgun (WGS) entry which is preliminary data.</text>
</comment>
<feature type="domain" description="HTH gntR-type" evidence="4">
    <location>
        <begin position="4"/>
        <end position="71"/>
    </location>
</feature>
<dbReference type="InterPro" id="IPR011711">
    <property type="entry name" value="GntR_C"/>
</dbReference>
<dbReference type="SUPFAM" id="SSF48008">
    <property type="entry name" value="GntR ligand-binding domain-like"/>
    <property type="match status" value="1"/>
</dbReference>
<dbReference type="OrthoDB" id="9799812at2"/>
<dbReference type="InterPro" id="IPR008920">
    <property type="entry name" value="TF_FadR/GntR_C"/>
</dbReference>
<dbReference type="InterPro" id="IPR036390">
    <property type="entry name" value="WH_DNA-bd_sf"/>
</dbReference>
<dbReference type="EMBL" id="JXXV01000014">
    <property type="protein sequence ID" value="KJY83551.1"/>
    <property type="molecule type" value="Genomic_DNA"/>
</dbReference>
<dbReference type="InterPro" id="IPR036388">
    <property type="entry name" value="WH-like_DNA-bd_sf"/>
</dbReference>
<dbReference type="Gene3D" id="1.10.10.10">
    <property type="entry name" value="Winged helix-like DNA-binding domain superfamily/Winged helix DNA-binding domain"/>
    <property type="match status" value="1"/>
</dbReference>
<dbReference type="PROSITE" id="PS50949">
    <property type="entry name" value="HTH_GNTR"/>
    <property type="match status" value="1"/>
</dbReference>
<dbReference type="PANTHER" id="PTHR43537">
    <property type="entry name" value="TRANSCRIPTIONAL REGULATOR, GNTR FAMILY"/>
    <property type="match status" value="1"/>
</dbReference>
<reference evidence="5 6" key="1">
    <citation type="journal article" date="2015" name="BMC Genomics">
        <title>Genome mining reveals unlocked bioactive potential of marine Gram-negative bacteria.</title>
        <authorList>
            <person name="Machado H."/>
            <person name="Sonnenschein E.C."/>
            <person name="Melchiorsen J."/>
            <person name="Gram L."/>
        </authorList>
    </citation>
    <scope>NUCLEOTIDE SEQUENCE [LARGE SCALE GENOMIC DNA]</scope>
    <source>
        <strain evidence="5 6">S2757</strain>
    </source>
</reference>
<keyword evidence="6" id="KW-1185">Reference proteome</keyword>
<dbReference type="Proteomes" id="UP000033673">
    <property type="component" value="Unassembled WGS sequence"/>
</dbReference>
<evidence type="ECO:0000313" key="5">
    <source>
        <dbReference type="EMBL" id="KJY83551.1"/>
    </source>
</evidence>
<dbReference type="PATRIC" id="fig|579748.3.peg.1469"/>
<dbReference type="GO" id="GO:0003700">
    <property type="term" value="F:DNA-binding transcription factor activity"/>
    <property type="evidence" value="ECO:0007669"/>
    <property type="project" value="InterPro"/>
</dbReference>
<sequence length="222" mass="25277">MPSPTLTDKVSEMIVQDILNGLLQPDEKLVVADLKQRYNVGASPIREALVQLSWSKHVNLQPQKGCSVASISLDELNDLYQSLRFVSAVLLKQAIESEDESWELAILTCYHKLSRLHHAKEGVDSREWEERQHQFLIALMEGSQSPNMLDFFNTLLTQIKRYRCYALTNGLTQMSSTLDDYEIIMKLVLAKDTKQAIKKLDEHLDLNRQQTHAVIEQQAAAA</sequence>
<dbReference type="SMART" id="SM00345">
    <property type="entry name" value="HTH_GNTR"/>
    <property type="match status" value="1"/>
</dbReference>
<dbReference type="PANTHER" id="PTHR43537:SF20">
    <property type="entry name" value="HTH-TYPE TRANSCRIPTIONAL REPRESSOR GLAR"/>
    <property type="match status" value="1"/>
</dbReference>
<evidence type="ECO:0000256" key="1">
    <source>
        <dbReference type="ARBA" id="ARBA00023015"/>
    </source>
</evidence>
<keyword evidence="3" id="KW-0804">Transcription</keyword>
<proteinExistence type="predicted"/>
<organism evidence="5 6">
    <name type="scientific">Vibrio galatheae</name>
    <dbReference type="NCBI Taxonomy" id="579748"/>
    <lineage>
        <taxon>Bacteria</taxon>
        <taxon>Pseudomonadati</taxon>
        <taxon>Pseudomonadota</taxon>
        <taxon>Gammaproteobacteria</taxon>
        <taxon>Vibrionales</taxon>
        <taxon>Vibrionaceae</taxon>
        <taxon>Vibrio</taxon>
    </lineage>
</organism>
<dbReference type="RefSeq" id="WP_084715830.1">
    <property type="nucleotide sequence ID" value="NZ_JXXV01000014.1"/>
</dbReference>
<dbReference type="InterPro" id="IPR000524">
    <property type="entry name" value="Tscrpt_reg_HTH_GntR"/>
</dbReference>
<dbReference type="SUPFAM" id="SSF46785">
    <property type="entry name" value="Winged helix' DNA-binding domain"/>
    <property type="match status" value="1"/>
</dbReference>
<dbReference type="SMART" id="SM00895">
    <property type="entry name" value="FCD"/>
    <property type="match status" value="1"/>
</dbReference>
<dbReference type="Pfam" id="PF07729">
    <property type="entry name" value="FCD"/>
    <property type="match status" value="1"/>
</dbReference>
<evidence type="ECO:0000256" key="2">
    <source>
        <dbReference type="ARBA" id="ARBA00023125"/>
    </source>
</evidence>
<gene>
    <name evidence="5" type="ORF">TW81_07165</name>
</gene>
<evidence type="ECO:0000256" key="3">
    <source>
        <dbReference type="ARBA" id="ARBA00023163"/>
    </source>
</evidence>
<evidence type="ECO:0000313" key="6">
    <source>
        <dbReference type="Proteomes" id="UP000033673"/>
    </source>
</evidence>
<dbReference type="AlphaFoldDB" id="A0A0F4NN96"/>
<dbReference type="GO" id="GO:0003677">
    <property type="term" value="F:DNA binding"/>
    <property type="evidence" value="ECO:0007669"/>
    <property type="project" value="UniProtKB-KW"/>
</dbReference>
<dbReference type="Pfam" id="PF00392">
    <property type="entry name" value="GntR"/>
    <property type="match status" value="1"/>
</dbReference>
<name>A0A0F4NN96_9VIBR</name>
<accession>A0A0F4NN96</accession>